<dbReference type="VEuPathDB" id="FungiDB:BO71DRAFT_92892"/>
<dbReference type="AlphaFoldDB" id="A0A319DG33"/>
<organism evidence="2 3">
    <name type="scientific">Aspergillus ellipticus CBS 707.79</name>
    <dbReference type="NCBI Taxonomy" id="1448320"/>
    <lineage>
        <taxon>Eukaryota</taxon>
        <taxon>Fungi</taxon>
        <taxon>Dikarya</taxon>
        <taxon>Ascomycota</taxon>
        <taxon>Pezizomycotina</taxon>
        <taxon>Eurotiomycetes</taxon>
        <taxon>Eurotiomycetidae</taxon>
        <taxon>Eurotiales</taxon>
        <taxon>Aspergillaceae</taxon>
        <taxon>Aspergillus</taxon>
        <taxon>Aspergillus subgen. Circumdati</taxon>
    </lineage>
</organism>
<dbReference type="Proteomes" id="UP000247810">
    <property type="component" value="Unassembled WGS sequence"/>
</dbReference>
<sequence>MSLLFLPQRCPCRPLHRKCAHCPSLGAPGLFPGSTNTVARITKPVSRNTTVARNYWSCWRATSSHLHVVSAGNSQRNSLAVSECQEELNNAIFPLFTPRWRAENRVSEPYETPNITEPVQRGSRAPSHVRPYDGSWTLPLH</sequence>
<protein>
    <submittedName>
        <fullName evidence="2">Uncharacterized protein</fullName>
    </submittedName>
</protein>
<proteinExistence type="predicted"/>
<evidence type="ECO:0000313" key="3">
    <source>
        <dbReference type="Proteomes" id="UP000247810"/>
    </source>
</evidence>
<accession>A0A319DG33</accession>
<keyword evidence="3" id="KW-1185">Reference proteome</keyword>
<evidence type="ECO:0000256" key="1">
    <source>
        <dbReference type="SAM" id="MobiDB-lite"/>
    </source>
</evidence>
<dbReference type="EMBL" id="KZ826002">
    <property type="protein sequence ID" value="PYH90013.1"/>
    <property type="molecule type" value="Genomic_DNA"/>
</dbReference>
<gene>
    <name evidence="2" type="ORF">BO71DRAFT_92892</name>
</gene>
<evidence type="ECO:0000313" key="2">
    <source>
        <dbReference type="EMBL" id="PYH90013.1"/>
    </source>
</evidence>
<feature type="region of interest" description="Disordered" evidence="1">
    <location>
        <begin position="107"/>
        <end position="141"/>
    </location>
</feature>
<reference evidence="2 3" key="1">
    <citation type="submission" date="2018-02" db="EMBL/GenBank/DDBJ databases">
        <title>The genomes of Aspergillus section Nigri reveals drivers in fungal speciation.</title>
        <authorList>
            <consortium name="DOE Joint Genome Institute"/>
            <person name="Vesth T.C."/>
            <person name="Nybo J."/>
            <person name="Theobald S."/>
            <person name="Brandl J."/>
            <person name="Frisvad J.C."/>
            <person name="Nielsen K.F."/>
            <person name="Lyhne E.K."/>
            <person name="Kogle M.E."/>
            <person name="Kuo A."/>
            <person name="Riley R."/>
            <person name="Clum A."/>
            <person name="Nolan M."/>
            <person name="Lipzen A."/>
            <person name="Salamov A."/>
            <person name="Henrissat B."/>
            <person name="Wiebenga A."/>
            <person name="De vries R.P."/>
            <person name="Grigoriev I.V."/>
            <person name="Mortensen U.H."/>
            <person name="Andersen M.R."/>
            <person name="Baker S.E."/>
        </authorList>
    </citation>
    <scope>NUCLEOTIDE SEQUENCE [LARGE SCALE GENOMIC DNA]</scope>
    <source>
        <strain evidence="2 3">CBS 707.79</strain>
    </source>
</reference>
<dbReference type="OrthoDB" id="5429744at2759"/>
<name>A0A319DG33_9EURO</name>